<dbReference type="InterPro" id="IPR029062">
    <property type="entry name" value="Class_I_gatase-like"/>
</dbReference>
<name>X1MU40_9ZZZZ</name>
<evidence type="ECO:0000259" key="1">
    <source>
        <dbReference type="Pfam" id="PF11614"/>
    </source>
</evidence>
<dbReference type="SUPFAM" id="SSF52317">
    <property type="entry name" value="Class I glutamine amidotransferase-like"/>
    <property type="match status" value="1"/>
</dbReference>
<gene>
    <name evidence="2" type="ORF">S06H3_09983</name>
</gene>
<dbReference type="AlphaFoldDB" id="X1MU40"/>
<dbReference type="InterPro" id="IPR032879">
    <property type="entry name" value="FixG_C"/>
</dbReference>
<organism evidence="2">
    <name type="scientific">marine sediment metagenome</name>
    <dbReference type="NCBI Taxonomy" id="412755"/>
    <lineage>
        <taxon>unclassified sequences</taxon>
        <taxon>metagenomes</taxon>
        <taxon>ecological metagenomes</taxon>
    </lineage>
</organism>
<proteinExistence type="predicted"/>
<sequence>MTWLNDLRELGFEIGVQEGGEITPELLEDYSVLQIAELKTPLSDDEKQAIVNWVRGGGGLLLGEQPDYQGYGYSLNSNELLEALEVPIRFQDDELYDMQNWTHDGFWFPQIYLLDPREVNPEFDVWFSEYAFATGMPVKSITADKVRVLFSLTITNTGTKDSSYRVEVEEITSPPLGWDVEVKPTEVEAASGEESEIFIFVTVPDIEAERKRMDLSIKVTDAEQDFLTKSERFGILGEDGRTPPSEAKLEVGQSVSHPDWGEVTIEAVAWDGSSWAYLFTA</sequence>
<dbReference type="EMBL" id="BARV01004521">
    <property type="protein sequence ID" value="GAI18230.1"/>
    <property type="molecule type" value="Genomic_DNA"/>
</dbReference>
<evidence type="ECO:0000313" key="2">
    <source>
        <dbReference type="EMBL" id="GAI18230.1"/>
    </source>
</evidence>
<feature type="domain" description="FixG C-terminal immunoglobulin-like" evidence="1">
    <location>
        <begin position="145"/>
        <end position="233"/>
    </location>
</feature>
<dbReference type="InterPro" id="IPR013783">
    <property type="entry name" value="Ig-like_fold"/>
</dbReference>
<protein>
    <recommendedName>
        <fullName evidence="1">FixG C-terminal immunoglobulin-like domain-containing protein</fullName>
    </recommendedName>
</protein>
<comment type="caution">
    <text evidence="2">The sequence shown here is derived from an EMBL/GenBank/DDBJ whole genome shotgun (WGS) entry which is preliminary data.</text>
</comment>
<feature type="non-terminal residue" evidence="2">
    <location>
        <position position="281"/>
    </location>
</feature>
<accession>X1MU40</accession>
<dbReference type="Pfam" id="PF11614">
    <property type="entry name" value="FixG_C"/>
    <property type="match status" value="1"/>
</dbReference>
<reference evidence="2" key="1">
    <citation type="journal article" date="2014" name="Front. Microbiol.">
        <title>High frequency of phylogenetically diverse reductive dehalogenase-homologous genes in deep subseafloor sedimentary metagenomes.</title>
        <authorList>
            <person name="Kawai M."/>
            <person name="Futagami T."/>
            <person name="Toyoda A."/>
            <person name="Takaki Y."/>
            <person name="Nishi S."/>
            <person name="Hori S."/>
            <person name="Arai W."/>
            <person name="Tsubouchi T."/>
            <person name="Morono Y."/>
            <person name="Uchiyama I."/>
            <person name="Ito T."/>
            <person name="Fujiyama A."/>
            <person name="Inagaki F."/>
            <person name="Takami H."/>
        </authorList>
    </citation>
    <scope>NUCLEOTIDE SEQUENCE</scope>
    <source>
        <strain evidence="2">Expedition CK06-06</strain>
    </source>
</reference>
<dbReference type="Gene3D" id="2.60.40.10">
    <property type="entry name" value="Immunoglobulins"/>
    <property type="match status" value="1"/>
</dbReference>